<gene>
    <name evidence="2" type="ORF">ACFFVI_15405</name>
</gene>
<dbReference type="Gene3D" id="3.40.50.720">
    <property type="entry name" value="NAD(P)-binding Rossmann-like Domain"/>
    <property type="match status" value="1"/>
</dbReference>
<protein>
    <submittedName>
        <fullName evidence="2">NAD(P)-dependent oxidoreductase</fullName>
    </submittedName>
</protein>
<evidence type="ECO:0000259" key="1">
    <source>
        <dbReference type="Pfam" id="PF13460"/>
    </source>
</evidence>
<dbReference type="SUPFAM" id="SSF51735">
    <property type="entry name" value="NAD(P)-binding Rossmann-fold domains"/>
    <property type="match status" value="1"/>
</dbReference>
<dbReference type="EMBL" id="JBHMDM010000007">
    <property type="protein sequence ID" value="MFB9378355.1"/>
    <property type="molecule type" value="Genomic_DNA"/>
</dbReference>
<evidence type="ECO:0000313" key="3">
    <source>
        <dbReference type="Proteomes" id="UP001589748"/>
    </source>
</evidence>
<feature type="domain" description="NAD(P)-binding" evidence="1">
    <location>
        <begin position="7"/>
        <end position="210"/>
    </location>
</feature>
<evidence type="ECO:0000313" key="2">
    <source>
        <dbReference type="EMBL" id="MFB9378355.1"/>
    </source>
</evidence>
<dbReference type="RefSeq" id="WP_380137057.1">
    <property type="nucleotide sequence ID" value="NZ_JBHLUI010000008.1"/>
</dbReference>
<sequence>MDVMVIGASGGSGRAVVEELLGRGHRVTALARRATTALPARAGLRSVDGDATDPAVVAPLLPGHQAVVVTLGISEPAWRVRLRGAVGTADDVRSRGTAVLVDAARRAGVRRVVVQTSFGVGPTRHLLPLGARVVFALLLEPQMADTERQEAVVRGSGLDWTLVQPVYLADDEAVASGRTTPPPATSTDGAVRAMRVGRRSVARVHADLLEGGGQVHETVTVSG</sequence>
<dbReference type="Proteomes" id="UP001589748">
    <property type="component" value="Unassembled WGS sequence"/>
</dbReference>
<accession>A0ABV5LWB8</accession>
<dbReference type="InterPro" id="IPR016040">
    <property type="entry name" value="NAD(P)-bd_dom"/>
</dbReference>
<dbReference type="PANTHER" id="PTHR43355">
    <property type="entry name" value="FLAVIN REDUCTASE (NADPH)"/>
    <property type="match status" value="1"/>
</dbReference>
<organism evidence="2 3">
    <name type="scientific">Kineococcus gynurae</name>
    <dbReference type="NCBI Taxonomy" id="452979"/>
    <lineage>
        <taxon>Bacteria</taxon>
        <taxon>Bacillati</taxon>
        <taxon>Actinomycetota</taxon>
        <taxon>Actinomycetes</taxon>
        <taxon>Kineosporiales</taxon>
        <taxon>Kineosporiaceae</taxon>
        <taxon>Kineococcus</taxon>
    </lineage>
</organism>
<keyword evidence="3" id="KW-1185">Reference proteome</keyword>
<name>A0ABV5LWB8_9ACTN</name>
<dbReference type="InterPro" id="IPR036291">
    <property type="entry name" value="NAD(P)-bd_dom_sf"/>
</dbReference>
<dbReference type="InterPro" id="IPR051606">
    <property type="entry name" value="Polyketide_Oxido-like"/>
</dbReference>
<proteinExistence type="predicted"/>
<reference evidence="2 3" key="1">
    <citation type="submission" date="2024-09" db="EMBL/GenBank/DDBJ databases">
        <authorList>
            <person name="Sun Q."/>
            <person name="Mori K."/>
        </authorList>
    </citation>
    <scope>NUCLEOTIDE SEQUENCE [LARGE SCALE GENOMIC DNA]</scope>
    <source>
        <strain evidence="2 3">TISTR 1856</strain>
    </source>
</reference>
<dbReference type="PANTHER" id="PTHR43355:SF2">
    <property type="entry name" value="FLAVIN REDUCTASE (NADPH)"/>
    <property type="match status" value="1"/>
</dbReference>
<dbReference type="Pfam" id="PF13460">
    <property type="entry name" value="NAD_binding_10"/>
    <property type="match status" value="1"/>
</dbReference>
<comment type="caution">
    <text evidence="2">The sequence shown here is derived from an EMBL/GenBank/DDBJ whole genome shotgun (WGS) entry which is preliminary data.</text>
</comment>